<dbReference type="EMBL" id="PP932004">
    <property type="protein sequence ID" value="XCB08976.1"/>
    <property type="molecule type" value="Genomic_DNA"/>
</dbReference>
<accession>A0AAU7YVE6</accession>
<organism evidence="1">
    <name type="scientific">Stenotrophomonas phage vB_SmaS_QH3</name>
    <dbReference type="NCBI Taxonomy" id="3229738"/>
    <lineage>
        <taxon>Viruses</taxon>
        <taxon>Duplodnaviria</taxon>
        <taxon>Heunggongvirae</taxon>
        <taxon>Uroviricota</taxon>
        <taxon>Caudoviricetes</taxon>
        <taxon>Jondennisvirinae</taxon>
        <taxon>Septimatrevirus</taxon>
    </lineage>
</organism>
<name>A0AAU7YVE6_9CAUD</name>
<proteinExistence type="predicted"/>
<reference evidence="1" key="1">
    <citation type="submission" date="2024-06" db="EMBL/GenBank/DDBJ databases">
        <authorList>
            <person name="Cheng P."/>
            <person name="A X."/>
        </authorList>
    </citation>
    <scope>NUCLEOTIDE SEQUENCE</scope>
</reference>
<protein>
    <submittedName>
        <fullName evidence="1">Tail assembly structural protein</fullName>
    </submittedName>
</protein>
<evidence type="ECO:0000313" key="1">
    <source>
        <dbReference type="EMBL" id="XCB08976.1"/>
    </source>
</evidence>
<sequence>MAKVTTQLFGQLAIVPRQVETPVRETLEFLTDLMEAYNGNEQRLQLRTKARQTYAYTMPLQAWHMAGAFNTEYGAIRKRWAVPIWTEAQYVGTVLSNAPAIVCDTTNYDLRDESLAMLYAGCDKWQVVEIASVEPGQINLLSNVNGFVGAWLVPVRLGWIAGTVEKPTNGHNGKSTLTFEIDDTIALTPDVPPQYLGNDIYYEAGLLSGDTISRTVEKRLDKNDFDLGLVERRTPWANTRFGTPYRRQIVGASEMREFKKWLYRRAGKFRPFWLPSFEVNMRPLNTGTITTTLLINADSYIDYAAVRTNIAIQTTAGAWLLRTVSNPVQIDASRIQLTLSSALNINVANIARICYLGLHRFDADRIEINWIGNNVAESEVRILELNP</sequence>